<dbReference type="Proteomes" id="UP000242474">
    <property type="component" value="Unassembled WGS sequence"/>
</dbReference>
<feature type="domain" description="C2H2-type" evidence="8">
    <location>
        <begin position="290"/>
        <end position="319"/>
    </location>
</feature>
<evidence type="ECO:0000256" key="7">
    <source>
        <dbReference type="SAM" id="MobiDB-lite"/>
    </source>
</evidence>
<keyword evidence="2" id="KW-0677">Repeat</keyword>
<dbReference type="PROSITE" id="PS50157">
    <property type="entry name" value="ZINC_FINGER_C2H2_2"/>
    <property type="match status" value="7"/>
</dbReference>
<feature type="domain" description="C2H2-type" evidence="8">
    <location>
        <begin position="320"/>
        <end position="349"/>
    </location>
</feature>
<keyword evidence="1" id="KW-0479">Metal-binding</keyword>
<feature type="region of interest" description="Disordered" evidence="7">
    <location>
        <begin position="407"/>
        <end position="429"/>
    </location>
</feature>
<dbReference type="InterPro" id="IPR036236">
    <property type="entry name" value="Znf_C2H2_sf"/>
</dbReference>
<dbReference type="Pfam" id="PF21816">
    <property type="entry name" value="Zap1_zf1"/>
    <property type="match status" value="1"/>
</dbReference>
<dbReference type="GO" id="GO:0000978">
    <property type="term" value="F:RNA polymerase II cis-regulatory region sequence-specific DNA binding"/>
    <property type="evidence" value="ECO:0007669"/>
    <property type="project" value="TreeGrafter"/>
</dbReference>
<dbReference type="PANTHER" id="PTHR14003:SF23">
    <property type="entry name" value="ZINC FINGER PROTEIN 143"/>
    <property type="match status" value="1"/>
</dbReference>
<accession>A0A2G5B5K9</accession>
<keyword evidence="3 6" id="KW-0863">Zinc-finger</keyword>
<keyword evidence="4" id="KW-0862">Zinc</keyword>
<evidence type="ECO:0000259" key="8">
    <source>
        <dbReference type="PROSITE" id="PS50157"/>
    </source>
</evidence>
<feature type="domain" description="C2H2-type" evidence="8">
    <location>
        <begin position="234"/>
        <end position="261"/>
    </location>
</feature>
<dbReference type="EMBL" id="KZ303519">
    <property type="protein sequence ID" value="PIA14284.1"/>
    <property type="molecule type" value="Genomic_DNA"/>
</dbReference>
<feature type="domain" description="C2H2-type" evidence="8">
    <location>
        <begin position="262"/>
        <end position="289"/>
    </location>
</feature>
<evidence type="ECO:0000256" key="6">
    <source>
        <dbReference type="PROSITE-ProRule" id="PRU00042"/>
    </source>
</evidence>
<keyword evidence="10" id="KW-1185">Reference proteome</keyword>
<dbReference type="InterPro" id="IPR056436">
    <property type="entry name" value="Znf-C2H2_ZIC1-5/GLI1-3-like"/>
</dbReference>
<gene>
    <name evidence="9" type="ORF">COEREDRAFT_82810</name>
</gene>
<feature type="compositionally biased region" description="Basic and acidic residues" evidence="7">
    <location>
        <begin position="1"/>
        <end position="10"/>
    </location>
</feature>
<dbReference type="InterPro" id="IPR048420">
    <property type="entry name" value="Zap1-like_Znf1"/>
</dbReference>
<dbReference type="FunFam" id="3.30.160.60:FF:002343">
    <property type="entry name" value="Zinc finger protein 33A"/>
    <property type="match status" value="2"/>
</dbReference>
<dbReference type="SMART" id="SM00355">
    <property type="entry name" value="ZnF_C2H2"/>
    <property type="match status" value="9"/>
</dbReference>
<dbReference type="PANTHER" id="PTHR14003">
    <property type="entry name" value="TRANSCRIPTIONAL REPRESSOR PROTEIN YY"/>
    <property type="match status" value="1"/>
</dbReference>
<dbReference type="PROSITE" id="PS00028">
    <property type="entry name" value="ZINC_FINGER_C2H2_1"/>
    <property type="match status" value="7"/>
</dbReference>
<evidence type="ECO:0000256" key="4">
    <source>
        <dbReference type="ARBA" id="ARBA00022833"/>
    </source>
</evidence>
<dbReference type="AlphaFoldDB" id="A0A2G5B5K9"/>
<dbReference type="GO" id="GO:0008270">
    <property type="term" value="F:zinc ion binding"/>
    <property type="evidence" value="ECO:0007669"/>
    <property type="project" value="UniProtKB-KW"/>
</dbReference>
<dbReference type="OrthoDB" id="3437960at2759"/>
<evidence type="ECO:0000313" key="10">
    <source>
        <dbReference type="Proteomes" id="UP000242474"/>
    </source>
</evidence>
<dbReference type="Pfam" id="PF23561">
    <property type="entry name" value="zf-C2H2_15"/>
    <property type="match status" value="1"/>
</dbReference>
<evidence type="ECO:0000256" key="2">
    <source>
        <dbReference type="ARBA" id="ARBA00022737"/>
    </source>
</evidence>
<feature type="region of interest" description="Disordered" evidence="7">
    <location>
        <begin position="1"/>
        <end position="42"/>
    </location>
</feature>
<feature type="region of interest" description="Disordered" evidence="7">
    <location>
        <begin position="87"/>
        <end position="108"/>
    </location>
</feature>
<dbReference type="Pfam" id="PF00096">
    <property type="entry name" value="zf-C2H2"/>
    <property type="match status" value="4"/>
</dbReference>
<feature type="region of interest" description="Disordered" evidence="7">
    <location>
        <begin position="355"/>
        <end position="376"/>
    </location>
</feature>
<organism evidence="9 10">
    <name type="scientific">Coemansia reversa (strain ATCC 12441 / NRRL 1564)</name>
    <dbReference type="NCBI Taxonomy" id="763665"/>
    <lineage>
        <taxon>Eukaryota</taxon>
        <taxon>Fungi</taxon>
        <taxon>Fungi incertae sedis</taxon>
        <taxon>Zoopagomycota</taxon>
        <taxon>Kickxellomycotina</taxon>
        <taxon>Kickxellomycetes</taxon>
        <taxon>Kickxellales</taxon>
        <taxon>Kickxellaceae</taxon>
        <taxon>Coemansia</taxon>
    </lineage>
</organism>
<proteinExistence type="predicted"/>
<feature type="domain" description="C2H2-type" evidence="8">
    <location>
        <begin position="380"/>
        <end position="410"/>
    </location>
</feature>
<evidence type="ECO:0000256" key="5">
    <source>
        <dbReference type="ARBA" id="ARBA00023242"/>
    </source>
</evidence>
<name>A0A2G5B5K9_COERN</name>
<feature type="compositionally biased region" description="Polar residues" evidence="7">
    <location>
        <begin position="14"/>
        <end position="24"/>
    </location>
</feature>
<evidence type="ECO:0000313" key="9">
    <source>
        <dbReference type="EMBL" id="PIA14284.1"/>
    </source>
</evidence>
<dbReference type="STRING" id="763665.A0A2G5B5K9"/>
<evidence type="ECO:0000256" key="1">
    <source>
        <dbReference type="ARBA" id="ARBA00022723"/>
    </source>
</evidence>
<dbReference type="InterPro" id="IPR013087">
    <property type="entry name" value="Znf_C2H2_type"/>
</dbReference>
<feature type="domain" description="C2H2-type" evidence="8">
    <location>
        <begin position="350"/>
        <end position="379"/>
    </location>
</feature>
<dbReference type="FunFam" id="3.30.160.60:FF:000125">
    <property type="entry name" value="Putative zinc finger protein 143"/>
    <property type="match status" value="2"/>
</dbReference>
<protein>
    <recommendedName>
        <fullName evidence="8">C2H2-type domain-containing protein</fullName>
    </recommendedName>
</protein>
<reference evidence="9 10" key="1">
    <citation type="journal article" date="2015" name="Genome Biol. Evol.">
        <title>Phylogenomic analyses indicate that early fungi evolved digesting cell walls of algal ancestors of land plants.</title>
        <authorList>
            <person name="Chang Y."/>
            <person name="Wang S."/>
            <person name="Sekimoto S."/>
            <person name="Aerts A.L."/>
            <person name="Choi C."/>
            <person name="Clum A."/>
            <person name="LaButti K.M."/>
            <person name="Lindquist E.A."/>
            <person name="Yee Ngan C."/>
            <person name="Ohm R.A."/>
            <person name="Salamov A.A."/>
            <person name="Grigoriev I.V."/>
            <person name="Spatafora J.W."/>
            <person name="Berbee M.L."/>
        </authorList>
    </citation>
    <scope>NUCLEOTIDE SEQUENCE [LARGE SCALE GENOMIC DNA]</scope>
    <source>
        <strain evidence="9 10">NRRL 1564</strain>
    </source>
</reference>
<sequence length="429" mass="47352">MFDGLGRRPGDGNGNTQPNCSSLERATLPPLHGHRVGQGSKECESAGCGRSLTLPSLSALGIADKARSSSAGLSDDAGASQKWTAMIDDKEAGSTSAQVDDSKRGGDSEQRCLWSTCTQMFTSIDELVRHLYKLHVATNRTGGSRSNAGEFAKQELRALTMGFFCRWASCGTRAHDTEELINHVCQDHLDAGQIRHRCGWTGCGQTYETIDALTEHLSVTHIGSGRSSYTCAWESCERGGRPFTQRQRALRHIQTHTGAKPFACRVCAKRFSESHIMQQHLRVHTGERPFKCVQDGCGKEFAVSSALTIHRRTHTGERPYKCRFDGCDRRFSESSNLTKHMRIHTGERPFKCPQSECGKTFSRPDQVSRHQRMHSGRRPLACPIDHCPKTFSTPATRLTHLRTLHPDATSASGAEPSDLAHKLPRTSPL</sequence>
<dbReference type="GO" id="GO:0000981">
    <property type="term" value="F:DNA-binding transcription factor activity, RNA polymerase II-specific"/>
    <property type="evidence" value="ECO:0007669"/>
    <property type="project" value="TreeGrafter"/>
</dbReference>
<feature type="domain" description="C2H2-type" evidence="8">
    <location>
        <begin position="196"/>
        <end position="226"/>
    </location>
</feature>
<dbReference type="Gene3D" id="3.30.160.60">
    <property type="entry name" value="Classic Zinc Finger"/>
    <property type="match status" value="9"/>
</dbReference>
<keyword evidence="5" id="KW-0539">Nucleus</keyword>
<dbReference type="GO" id="GO:0031519">
    <property type="term" value="C:PcG protein complex"/>
    <property type="evidence" value="ECO:0007669"/>
    <property type="project" value="TreeGrafter"/>
</dbReference>
<dbReference type="SUPFAM" id="SSF57667">
    <property type="entry name" value="beta-beta-alpha zinc fingers"/>
    <property type="match status" value="6"/>
</dbReference>
<dbReference type="GO" id="GO:0005667">
    <property type="term" value="C:transcription regulator complex"/>
    <property type="evidence" value="ECO:0007669"/>
    <property type="project" value="TreeGrafter"/>
</dbReference>
<dbReference type="GO" id="GO:0000785">
    <property type="term" value="C:chromatin"/>
    <property type="evidence" value="ECO:0007669"/>
    <property type="project" value="TreeGrafter"/>
</dbReference>
<evidence type="ECO:0000256" key="3">
    <source>
        <dbReference type="ARBA" id="ARBA00022771"/>
    </source>
</evidence>